<dbReference type="EMBL" id="CP002163">
    <property type="protein sequence ID" value="ADM90080.1"/>
    <property type="molecule type" value="Genomic_DNA"/>
</dbReference>
<evidence type="ECO:0000313" key="2">
    <source>
        <dbReference type="EMBL" id="ADM90080.1"/>
    </source>
</evidence>
<keyword evidence="1" id="KW-0812">Transmembrane</keyword>
<dbReference type="HOGENOM" id="CLU_2572586_0_0_10"/>
<reference evidence="3" key="1">
    <citation type="journal article" date="2010" name="Genome Biol. Evol.">
        <title>Functional convergence in reduced genomes of bacterial symbionts spanning 200 My of evolution.</title>
        <authorList>
            <person name="McCutcheon J.P."/>
            <person name="Moran N.A."/>
        </authorList>
    </citation>
    <scope>NUCLEOTIDE SEQUENCE [LARGE SCALE GENOMIC DNA]</scope>
    <source>
        <strain evidence="3">CARI</strain>
    </source>
</reference>
<organism evidence="2 3">
    <name type="scientific">Karelsulcia muelleri (strain CARI)</name>
    <name type="common">Sulcia muelleri</name>
    <dbReference type="NCBI Taxonomy" id="706194"/>
    <lineage>
        <taxon>Bacteria</taxon>
        <taxon>Pseudomonadati</taxon>
        <taxon>Bacteroidota</taxon>
        <taxon>Flavobacteriia</taxon>
        <taxon>Flavobacteriales</taxon>
        <taxon>Candidatus Karelsulcia</taxon>
    </lineage>
</organism>
<evidence type="ECO:0000256" key="1">
    <source>
        <dbReference type="SAM" id="Phobius"/>
    </source>
</evidence>
<name>E0TJV3_KARMC</name>
<accession>E0TJV3</accession>
<keyword evidence="3" id="KW-1185">Reference proteome</keyword>
<dbReference type="InterPro" id="IPR045865">
    <property type="entry name" value="ACT-like_dom_sf"/>
</dbReference>
<keyword evidence="1" id="KW-1133">Transmembrane helix</keyword>
<dbReference type="AlphaFoldDB" id="E0TJV3"/>
<protein>
    <submittedName>
        <fullName evidence="2">Putative acetolactate synthase small subunit</fullName>
    </submittedName>
</protein>
<dbReference type="SUPFAM" id="SSF55021">
    <property type="entry name" value="ACT-like"/>
    <property type="match status" value="1"/>
</dbReference>
<proteinExistence type="predicted"/>
<dbReference type="Proteomes" id="UP000002231">
    <property type="component" value="Chromosome"/>
</dbReference>
<feature type="transmembrane region" description="Helical" evidence="1">
    <location>
        <begin position="6"/>
        <end position="25"/>
    </location>
</feature>
<gene>
    <name evidence="2" type="primary">ilvN</name>
    <name evidence="2" type="ordered locus">SMCARI_286</name>
</gene>
<dbReference type="STRING" id="706194.SMCARI_286"/>
<dbReference type="Gene3D" id="3.30.70.260">
    <property type="match status" value="1"/>
</dbReference>
<keyword evidence="1" id="KW-0472">Membrane</keyword>
<dbReference type="KEGG" id="sum:SMCARI_286"/>
<sequence>MNKKLHIILISDNLIGYLIRILLTLNRRNINIKKISFLEKKLFTNYFYIIKFEIKTTKVDKIIKPIKKIIGINKIFFYYYK</sequence>
<evidence type="ECO:0000313" key="3">
    <source>
        <dbReference type="Proteomes" id="UP000002231"/>
    </source>
</evidence>